<keyword evidence="1" id="KW-0449">Lipoprotein</keyword>
<organism evidence="1 2">
    <name type="scientific">Jilunia laotingensis</name>
    <dbReference type="NCBI Taxonomy" id="2763675"/>
    <lineage>
        <taxon>Bacteria</taxon>
        <taxon>Pseudomonadati</taxon>
        <taxon>Bacteroidota</taxon>
        <taxon>Bacteroidia</taxon>
        <taxon>Bacteroidales</taxon>
        <taxon>Bacteroidaceae</taxon>
        <taxon>Jilunia</taxon>
    </lineage>
</organism>
<dbReference type="InterPro" id="IPR026403">
    <property type="entry name" value="Lipo_with_rSAM"/>
</dbReference>
<comment type="caution">
    <text evidence="1">The sequence shown here is derived from an EMBL/GenBank/DDBJ whole genome shotgun (WGS) entry which is preliminary data.</text>
</comment>
<gene>
    <name evidence="1" type="ORF">H8744_17830</name>
</gene>
<proteinExistence type="predicted"/>
<dbReference type="AlphaFoldDB" id="A0A926F6E3"/>
<name>A0A926F6E3_9BACT</name>
<keyword evidence="2" id="KW-1185">Reference proteome</keyword>
<dbReference type="PROSITE" id="PS51257">
    <property type="entry name" value="PROKAR_LIPOPROTEIN"/>
    <property type="match status" value="1"/>
</dbReference>
<reference evidence="1" key="1">
    <citation type="submission" date="2020-08" db="EMBL/GenBank/DDBJ databases">
        <title>Genome public.</title>
        <authorList>
            <person name="Liu C."/>
            <person name="Sun Q."/>
        </authorList>
    </citation>
    <scope>NUCLEOTIDE SEQUENCE</scope>
    <source>
        <strain evidence="1">N12</strain>
    </source>
</reference>
<protein>
    <submittedName>
        <fullName evidence="1">Radical SAM-associated putative lipoprotein</fullName>
    </submittedName>
</protein>
<sequence>MKYFSKKGMFYSLLGLLGFSGCENETPDMYGPMLMYGPMPTSLSFSTHVTDHSDQPIKGIRTIMEVSGENETTLVRDTVFTDQNGMAYNKISDTSSCYPDEQTKFTFTYDDVDGTENGLYESKTEEIAFKDLPTGDIITVKLKEIEKENEK</sequence>
<dbReference type="RefSeq" id="WP_262436145.1">
    <property type="nucleotide sequence ID" value="NZ_JACRTF010000001.1"/>
</dbReference>
<evidence type="ECO:0000313" key="1">
    <source>
        <dbReference type="EMBL" id="MBC8595073.1"/>
    </source>
</evidence>
<evidence type="ECO:0000313" key="2">
    <source>
        <dbReference type="Proteomes" id="UP000651085"/>
    </source>
</evidence>
<accession>A0A926F6E3</accession>
<dbReference type="NCBIfam" id="TIGR04134">
    <property type="entry name" value="lipo_with_rSAM"/>
    <property type="match status" value="1"/>
</dbReference>
<dbReference type="Proteomes" id="UP000651085">
    <property type="component" value="Unassembled WGS sequence"/>
</dbReference>
<dbReference type="EMBL" id="JACRTF010000001">
    <property type="protein sequence ID" value="MBC8595073.1"/>
    <property type="molecule type" value="Genomic_DNA"/>
</dbReference>